<gene>
    <name evidence="2" type="ORF">GPU96_04g06900</name>
</gene>
<evidence type="ECO:0000313" key="2">
    <source>
        <dbReference type="EMBL" id="UTX42958.1"/>
    </source>
</evidence>
<reference evidence="2" key="1">
    <citation type="submission" date="2021-05" db="EMBL/GenBank/DDBJ databases">
        <title>Encephalitozoon hellem ATCC 50604 Complete Genome.</title>
        <authorList>
            <person name="Mascarenhas dos Santos A.C."/>
            <person name="Julian A.T."/>
            <person name="Pombert J.-F."/>
        </authorList>
    </citation>
    <scope>NUCLEOTIDE SEQUENCE</scope>
    <source>
        <strain evidence="2">ATCC 50604</strain>
    </source>
</reference>
<feature type="transmembrane region" description="Helical" evidence="1">
    <location>
        <begin position="138"/>
        <end position="164"/>
    </location>
</feature>
<accession>A0A9Q9C9W5</accession>
<sequence>MLFNGLTVAGFLVFQMLEIGITDMMEHIFVNPAVHKIHNFPDILGIEYNPKDPWVNYYAFKSGVICTQILLLPLVIKLILLALTPKANARKSLRFYLQSHIILMVFLLLADILVLYTYDQDKISGVPHSLSIYIYRNHMWFYLTHTIAEISSLVCTILMCCGWLPWLT</sequence>
<organism evidence="2 3">
    <name type="scientific">Encephalitozoon hellem</name>
    <name type="common">Microsporidian parasite</name>
    <dbReference type="NCBI Taxonomy" id="27973"/>
    <lineage>
        <taxon>Eukaryota</taxon>
        <taxon>Fungi</taxon>
        <taxon>Fungi incertae sedis</taxon>
        <taxon>Microsporidia</taxon>
        <taxon>Unikaryonidae</taxon>
        <taxon>Encephalitozoon</taxon>
    </lineage>
</organism>
<dbReference type="Proteomes" id="UP001059546">
    <property type="component" value="Chromosome IV"/>
</dbReference>
<name>A0A9Q9C9W5_ENCHE</name>
<feature type="transmembrane region" description="Helical" evidence="1">
    <location>
        <begin position="95"/>
        <end position="118"/>
    </location>
</feature>
<dbReference type="AlphaFoldDB" id="A0A9Q9C9W5"/>
<evidence type="ECO:0000256" key="1">
    <source>
        <dbReference type="SAM" id="Phobius"/>
    </source>
</evidence>
<keyword evidence="1" id="KW-0472">Membrane</keyword>
<protein>
    <submittedName>
        <fullName evidence="2">Uncharacterized protein</fullName>
    </submittedName>
</protein>
<keyword evidence="1" id="KW-0812">Transmembrane</keyword>
<keyword evidence="1" id="KW-1133">Transmembrane helix</keyword>
<proteinExistence type="predicted"/>
<evidence type="ECO:0000313" key="3">
    <source>
        <dbReference type="Proteomes" id="UP001059546"/>
    </source>
</evidence>
<feature type="transmembrane region" description="Helical" evidence="1">
    <location>
        <begin position="58"/>
        <end position="83"/>
    </location>
</feature>
<dbReference type="EMBL" id="CP075150">
    <property type="protein sequence ID" value="UTX42958.1"/>
    <property type="molecule type" value="Genomic_DNA"/>
</dbReference>